<evidence type="ECO:0000313" key="2">
    <source>
        <dbReference type="Proteomes" id="UP000178776"/>
    </source>
</evidence>
<sequence length="77" mass="7960">MLLAAACQAGAVPVPTEQPMPHGGGGVVLGPPFQGGSSAAEAARLYRLRVLVHEAAIHCNDPNCPICHPQRRQSAPL</sequence>
<name>A0A1D9LKD3_9NEIS</name>
<dbReference type="KEGG" id="cvc:BKX93_18075"/>
<proteinExistence type="predicted"/>
<protein>
    <submittedName>
        <fullName evidence="1">Uncharacterized protein</fullName>
    </submittedName>
</protein>
<dbReference type="AlphaFoldDB" id="A0A1D9LKD3"/>
<dbReference type="Proteomes" id="UP000178776">
    <property type="component" value="Chromosome"/>
</dbReference>
<accession>A0A1D9LKD3</accession>
<gene>
    <name evidence="1" type="ORF">BKX93_18075</name>
</gene>
<evidence type="ECO:0000313" key="1">
    <source>
        <dbReference type="EMBL" id="AOZ51716.1"/>
    </source>
</evidence>
<reference evidence="1 2" key="1">
    <citation type="submission" date="2016-10" db="EMBL/GenBank/DDBJ databases">
        <title>Chromobacterium muskegensis sp. nov., an insecticidal bacterium isolated from Sphagnum bogs.</title>
        <authorList>
            <person name="Sparks M.E."/>
            <person name="Blackburn M.B."/>
            <person name="Gundersen-Rindal D.E."/>
            <person name="Mitchell A."/>
            <person name="Farrar R."/>
            <person name="Kuhar D."/>
        </authorList>
    </citation>
    <scope>NUCLEOTIDE SEQUENCE [LARGE SCALE GENOMIC DNA]</scope>
    <source>
        <strain evidence="1 2">21-1</strain>
    </source>
</reference>
<organism evidence="1 2">
    <name type="scientific">Chromobacterium vaccinii</name>
    <dbReference type="NCBI Taxonomy" id="1108595"/>
    <lineage>
        <taxon>Bacteria</taxon>
        <taxon>Pseudomonadati</taxon>
        <taxon>Pseudomonadota</taxon>
        <taxon>Betaproteobacteria</taxon>
        <taxon>Neisseriales</taxon>
        <taxon>Chromobacteriaceae</taxon>
        <taxon>Chromobacterium</taxon>
    </lineage>
</organism>
<dbReference type="EMBL" id="CP017707">
    <property type="protein sequence ID" value="AOZ51716.1"/>
    <property type="molecule type" value="Genomic_DNA"/>
</dbReference>